<organism evidence="2 3">
    <name type="scientific">Rotaria socialis</name>
    <dbReference type="NCBI Taxonomy" id="392032"/>
    <lineage>
        <taxon>Eukaryota</taxon>
        <taxon>Metazoa</taxon>
        <taxon>Spiralia</taxon>
        <taxon>Gnathifera</taxon>
        <taxon>Rotifera</taxon>
        <taxon>Eurotatoria</taxon>
        <taxon>Bdelloidea</taxon>
        <taxon>Philodinida</taxon>
        <taxon>Philodinidae</taxon>
        <taxon>Rotaria</taxon>
    </lineage>
</organism>
<evidence type="ECO:0000256" key="1">
    <source>
        <dbReference type="SAM" id="MobiDB-lite"/>
    </source>
</evidence>
<dbReference type="Proteomes" id="UP000663851">
    <property type="component" value="Unassembled WGS sequence"/>
</dbReference>
<comment type="caution">
    <text evidence="2">The sequence shown here is derived from an EMBL/GenBank/DDBJ whole genome shotgun (WGS) entry which is preliminary data.</text>
</comment>
<sequence>MLLQVTATPELLQSNVNIILSPSRTTTTNQSGQHNIPIWGDSNCIEENDLDNIQFEYDELTDNSLDNNKEVLKDSLSEKGQYTLDLIFEETDIFCMKTGRSSVSILKVNFEQIIRQFDQINRKVDQIDKKFINILHKVDDIYEYLSSDRVINAIQHKFFVEVPEPLCSRTYSACTSEAMRRLFAAFGLEFEKGYRDLWVITYPASIRPRLRPKSIEIDLFGFAHVETNASLPSITSPNLDPVDSYSSFTKLKAKAKEFRANQILLSEITTSCLDFENNFNINQRTPSFYITYFEIRHRSKQDNLGFAIQYEQSCSICVYSGSLVQASGLRSEQILAKVLDPDDDIDDEDDSIACKQNILSSPHCHVTSKISVNDALRGHVLHDVNTGSPSTTNTYPIKHYYKKSSRISNVIVSRFANKYNVRSNNSSSPSSSSSSKISSDHKPSMFIESFN</sequence>
<dbReference type="AlphaFoldDB" id="A0A820XFF1"/>
<accession>A0A820XFF1</accession>
<name>A0A820XFF1_9BILA</name>
<feature type="compositionally biased region" description="Low complexity" evidence="1">
    <location>
        <begin position="423"/>
        <end position="437"/>
    </location>
</feature>
<feature type="region of interest" description="Disordered" evidence="1">
    <location>
        <begin position="422"/>
        <end position="443"/>
    </location>
</feature>
<proteinExistence type="predicted"/>
<reference evidence="2" key="1">
    <citation type="submission" date="2021-02" db="EMBL/GenBank/DDBJ databases">
        <authorList>
            <person name="Nowell W R."/>
        </authorList>
    </citation>
    <scope>NUCLEOTIDE SEQUENCE</scope>
</reference>
<evidence type="ECO:0000313" key="2">
    <source>
        <dbReference type="EMBL" id="CAF4529033.1"/>
    </source>
</evidence>
<dbReference type="EMBL" id="CAJOBO010004752">
    <property type="protein sequence ID" value="CAF4529033.1"/>
    <property type="molecule type" value="Genomic_DNA"/>
</dbReference>
<evidence type="ECO:0000313" key="3">
    <source>
        <dbReference type="Proteomes" id="UP000663851"/>
    </source>
</evidence>
<gene>
    <name evidence="2" type="ORF">HFQ381_LOCUS29608</name>
</gene>
<protein>
    <submittedName>
        <fullName evidence="2">Uncharacterized protein</fullName>
    </submittedName>
</protein>